<keyword evidence="1" id="KW-0812">Transmembrane</keyword>
<feature type="transmembrane region" description="Helical" evidence="1">
    <location>
        <begin position="45"/>
        <end position="69"/>
    </location>
</feature>
<organism evidence="2 3">
    <name type="scientific">Actinomadura chibensis</name>
    <dbReference type="NCBI Taxonomy" id="392828"/>
    <lineage>
        <taxon>Bacteria</taxon>
        <taxon>Bacillati</taxon>
        <taxon>Actinomycetota</taxon>
        <taxon>Actinomycetes</taxon>
        <taxon>Streptosporangiales</taxon>
        <taxon>Thermomonosporaceae</taxon>
        <taxon>Actinomadura</taxon>
    </lineage>
</organism>
<comment type="caution">
    <text evidence="2">The sequence shown here is derived from an EMBL/GenBank/DDBJ whole genome shotgun (WGS) entry which is preliminary data.</text>
</comment>
<evidence type="ECO:0000313" key="3">
    <source>
        <dbReference type="Proteomes" id="UP000323380"/>
    </source>
</evidence>
<keyword evidence="1" id="KW-0472">Membrane</keyword>
<dbReference type="Proteomes" id="UP000323380">
    <property type="component" value="Unassembled WGS sequence"/>
</dbReference>
<feature type="transmembrane region" description="Helical" evidence="1">
    <location>
        <begin position="152"/>
        <end position="174"/>
    </location>
</feature>
<evidence type="ECO:0000256" key="1">
    <source>
        <dbReference type="SAM" id="Phobius"/>
    </source>
</evidence>
<dbReference type="RefSeq" id="WP_067890637.1">
    <property type="nucleotide sequence ID" value="NZ_VSFG01000004.1"/>
</dbReference>
<evidence type="ECO:0008006" key="4">
    <source>
        <dbReference type="Google" id="ProtNLM"/>
    </source>
</evidence>
<feature type="transmembrane region" description="Helical" evidence="1">
    <location>
        <begin position="89"/>
        <end position="111"/>
    </location>
</feature>
<sequence length="232" mass="24042">MSRGRPRWLAIAETQARDLARRWVTLGLLFGLPATWYLAERAAGAPWAVGAGALAMGWTSGAAALFAVLGGRRVDPRLVQAGYRAVDIVAGRFAVMLGLTLAIATAFGALIVGCSRPDRPGRLFLGLALGGLVAVALGWALAALLPHELEATLVLIGVAGISPTAPGAVGAWLPFHALLRLTDVTVPPPAVLPLVVHGVAYACGLAAVALLVWHRRVRLVPPAGHPGARPVR</sequence>
<dbReference type="EMBL" id="VSFG01000004">
    <property type="protein sequence ID" value="TYB44898.1"/>
    <property type="molecule type" value="Genomic_DNA"/>
</dbReference>
<accession>A0A5D0NKX2</accession>
<dbReference type="STRING" id="1220554.GCA_001552135_02855"/>
<feature type="transmembrane region" description="Helical" evidence="1">
    <location>
        <begin position="194"/>
        <end position="213"/>
    </location>
</feature>
<feature type="transmembrane region" description="Helical" evidence="1">
    <location>
        <begin position="123"/>
        <end position="145"/>
    </location>
</feature>
<keyword evidence="3" id="KW-1185">Reference proteome</keyword>
<dbReference type="AlphaFoldDB" id="A0A5D0NKX2"/>
<name>A0A5D0NKX2_9ACTN</name>
<feature type="transmembrane region" description="Helical" evidence="1">
    <location>
        <begin position="20"/>
        <end position="39"/>
    </location>
</feature>
<protein>
    <recommendedName>
        <fullName evidence="4">ABC transporter permease</fullName>
    </recommendedName>
</protein>
<evidence type="ECO:0000313" key="2">
    <source>
        <dbReference type="EMBL" id="TYB44898.1"/>
    </source>
</evidence>
<reference evidence="2 3" key="1">
    <citation type="submission" date="2019-08" db="EMBL/GenBank/DDBJ databases">
        <title>Actinomadura sp. nov. CYP1-5 isolated from mountain soil.</title>
        <authorList>
            <person name="Songsumanus A."/>
            <person name="Kuncharoen N."/>
            <person name="Kudo T."/>
            <person name="Yuki M."/>
            <person name="Igarashi Y."/>
            <person name="Tanasupawat S."/>
        </authorList>
    </citation>
    <scope>NUCLEOTIDE SEQUENCE [LARGE SCALE GENOMIC DNA]</scope>
    <source>
        <strain evidence="2 3">JCM 14158</strain>
    </source>
</reference>
<proteinExistence type="predicted"/>
<keyword evidence="1" id="KW-1133">Transmembrane helix</keyword>
<gene>
    <name evidence="2" type="ORF">FXF69_22460</name>
</gene>